<protein>
    <recommendedName>
        <fullName evidence="5 18">NADH-ubiquinone oxidoreductase chain 2</fullName>
        <ecNumber evidence="4 18">7.1.1.2</ecNumber>
    </recommendedName>
</protein>
<name>A0A1S5QY73_9NEOP</name>
<evidence type="ECO:0000313" key="21">
    <source>
        <dbReference type="EMBL" id="AMW67852.1"/>
    </source>
</evidence>
<evidence type="ECO:0000256" key="9">
    <source>
        <dbReference type="ARBA" id="ARBA00022792"/>
    </source>
</evidence>
<evidence type="ECO:0000256" key="3">
    <source>
        <dbReference type="ARBA" id="ARBA00007012"/>
    </source>
</evidence>
<keyword evidence="6" id="KW-0813">Transport</keyword>
<dbReference type="InterPro" id="IPR003917">
    <property type="entry name" value="NADH_UbQ_OxRdtase_chain2"/>
</dbReference>
<keyword evidence="15 18" id="KW-0496">Mitochondrion</keyword>
<comment type="catalytic activity">
    <reaction evidence="17 18">
        <text>a ubiquinone + NADH + 5 H(+)(in) = a ubiquinol + NAD(+) + 4 H(+)(out)</text>
        <dbReference type="Rhea" id="RHEA:29091"/>
        <dbReference type="Rhea" id="RHEA-COMP:9565"/>
        <dbReference type="Rhea" id="RHEA-COMP:9566"/>
        <dbReference type="ChEBI" id="CHEBI:15378"/>
        <dbReference type="ChEBI" id="CHEBI:16389"/>
        <dbReference type="ChEBI" id="CHEBI:17976"/>
        <dbReference type="ChEBI" id="CHEBI:57540"/>
        <dbReference type="ChEBI" id="CHEBI:57945"/>
        <dbReference type="EC" id="7.1.1.2"/>
    </reaction>
</comment>
<evidence type="ECO:0000259" key="20">
    <source>
        <dbReference type="Pfam" id="PF06444"/>
    </source>
</evidence>
<evidence type="ECO:0000256" key="4">
    <source>
        <dbReference type="ARBA" id="ARBA00012944"/>
    </source>
</evidence>
<evidence type="ECO:0000256" key="1">
    <source>
        <dbReference type="ARBA" id="ARBA00003257"/>
    </source>
</evidence>
<evidence type="ECO:0000256" key="14">
    <source>
        <dbReference type="ARBA" id="ARBA00023075"/>
    </source>
</evidence>
<dbReference type="PANTHER" id="PTHR46552">
    <property type="entry name" value="NADH-UBIQUINONE OXIDOREDUCTASE CHAIN 2"/>
    <property type="match status" value="1"/>
</dbReference>
<organism evidence="21">
    <name type="scientific">Nevrorthus apatelios</name>
    <dbReference type="NCBI Taxonomy" id="1247482"/>
    <lineage>
        <taxon>Eukaryota</taxon>
        <taxon>Metazoa</taxon>
        <taxon>Ecdysozoa</taxon>
        <taxon>Arthropoda</taxon>
        <taxon>Hexapoda</taxon>
        <taxon>Insecta</taxon>
        <taxon>Pterygota</taxon>
        <taxon>Neoptera</taxon>
        <taxon>Endopterygota</taxon>
        <taxon>Neuroptera</taxon>
        <taxon>Nevrorthiformia</taxon>
        <taxon>Nevrorthidae</taxon>
        <taxon>Nevrorthus</taxon>
    </lineage>
</organism>
<comment type="function">
    <text evidence="18">Core subunit of the mitochondrial membrane respiratory chain NADH dehydrogenase (Complex I) which catalyzes electron transfer from NADH through the respiratory chain, using ubiquinone as an electron acceptor. Essential for the catalytic activity and assembly of complex I.</text>
</comment>
<evidence type="ECO:0000256" key="2">
    <source>
        <dbReference type="ARBA" id="ARBA00004448"/>
    </source>
</evidence>
<feature type="transmembrane region" description="Helical" evidence="18">
    <location>
        <begin position="61"/>
        <end position="81"/>
    </location>
</feature>
<comment type="subcellular location">
    <subcellularLocation>
        <location evidence="2 18">Mitochondrion inner membrane</location>
        <topology evidence="2 18">Multi-pass membrane protein</topology>
    </subcellularLocation>
</comment>
<dbReference type="AlphaFoldDB" id="A0A1S5QY73"/>
<dbReference type="InterPro" id="IPR001750">
    <property type="entry name" value="ND/Mrp_TM"/>
</dbReference>
<keyword evidence="13 18" id="KW-0520">NAD</keyword>
<feature type="transmembrane region" description="Helical" evidence="18">
    <location>
        <begin position="7"/>
        <end position="24"/>
    </location>
</feature>
<evidence type="ECO:0000256" key="7">
    <source>
        <dbReference type="ARBA" id="ARBA00022660"/>
    </source>
</evidence>
<feature type="transmembrane region" description="Helical" evidence="18">
    <location>
        <begin position="318"/>
        <end position="341"/>
    </location>
</feature>
<keyword evidence="7 18" id="KW-0679">Respiratory chain</keyword>
<feature type="transmembrane region" description="Helical" evidence="18">
    <location>
        <begin position="275"/>
        <end position="297"/>
    </location>
</feature>
<keyword evidence="8 18" id="KW-0812">Transmembrane</keyword>
<reference evidence="21" key="1">
    <citation type="submission" date="2015-08" db="EMBL/GenBank/DDBJ databases">
        <title>Mitochondrial genomes and implications for higher phylogeny of Neuroptera (Insecta: Neuropteroidea).</title>
        <authorList>
            <person name="Wang Y."/>
            <person name="Liu X."/>
            <person name="Winterton S.L."/>
            <person name="Yang D."/>
        </authorList>
    </citation>
    <scope>NUCLEOTIDE SEQUENCE</scope>
</reference>
<evidence type="ECO:0000256" key="16">
    <source>
        <dbReference type="ARBA" id="ARBA00023136"/>
    </source>
</evidence>
<evidence type="ECO:0000256" key="12">
    <source>
        <dbReference type="ARBA" id="ARBA00022989"/>
    </source>
</evidence>
<dbReference type="InterPro" id="IPR050175">
    <property type="entry name" value="Complex_I_Subunit_2"/>
</dbReference>
<evidence type="ECO:0000256" key="10">
    <source>
        <dbReference type="ARBA" id="ARBA00022967"/>
    </source>
</evidence>
<proteinExistence type="inferred from homology"/>
<feature type="transmembrane region" description="Helical" evidence="18">
    <location>
        <begin position="199"/>
        <end position="224"/>
    </location>
</feature>
<feature type="transmembrane region" description="Helical" evidence="18">
    <location>
        <begin position="150"/>
        <end position="168"/>
    </location>
</feature>
<evidence type="ECO:0000256" key="11">
    <source>
        <dbReference type="ARBA" id="ARBA00022982"/>
    </source>
</evidence>
<dbReference type="PRINTS" id="PR01436">
    <property type="entry name" value="NADHDHGNASE2"/>
</dbReference>
<keyword evidence="11 18" id="KW-0249">Electron transport</keyword>
<dbReference type="PANTHER" id="PTHR46552:SF1">
    <property type="entry name" value="NADH-UBIQUINONE OXIDOREDUCTASE CHAIN 2"/>
    <property type="match status" value="1"/>
</dbReference>
<evidence type="ECO:0000256" key="13">
    <source>
        <dbReference type="ARBA" id="ARBA00023027"/>
    </source>
</evidence>
<dbReference type="EC" id="7.1.1.2" evidence="4 18"/>
<feature type="transmembrane region" description="Helical" evidence="18">
    <location>
        <begin position="122"/>
        <end position="144"/>
    </location>
</feature>
<dbReference type="GO" id="GO:0008137">
    <property type="term" value="F:NADH dehydrogenase (ubiquinone) activity"/>
    <property type="evidence" value="ECO:0007669"/>
    <property type="project" value="UniProtKB-EC"/>
</dbReference>
<feature type="domain" description="NADH:quinone oxidoreductase/Mrp antiporter transmembrane" evidence="19">
    <location>
        <begin position="24"/>
        <end position="285"/>
    </location>
</feature>
<keyword evidence="14 18" id="KW-0830">Ubiquinone</keyword>
<comment type="function">
    <text evidence="1">Core subunit of the mitochondrial membrane respiratory chain NADH dehydrogenase (Complex I) that is believed to belong to the minimal assembly required for catalysis. Complex I functions in the transfer of electrons from NADH to the respiratory chain. The immediate electron acceptor for the enzyme is believed to be ubiquinone.</text>
</comment>
<evidence type="ECO:0000256" key="5">
    <source>
        <dbReference type="ARBA" id="ARBA00021008"/>
    </source>
</evidence>
<evidence type="ECO:0000256" key="8">
    <source>
        <dbReference type="ARBA" id="ARBA00022692"/>
    </source>
</evidence>
<dbReference type="GO" id="GO:0006120">
    <property type="term" value="P:mitochondrial electron transport, NADH to ubiquinone"/>
    <property type="evidence" value="ECO:0007669"/>
    <property type="project" value="InterPro"/>
</dbReference>
<feature type="transmembrane region" description="Helical" evidence="18">
    <location>
        <begin position="236"/>
        <end position="255"/>
    </location>
</feature>
<sequence length="342" mass="39523">MNKNLSTIVFIFSLISGTLISISSNSWLGAWMGLEINLLSFIPLMNNSLNLMSTESSLKYFLTQALASSILLCAVIFLFILNELEMFFNNNLMLNLILNSSLLMKMGAAPLHFWFPGVMEGLTWLNGLILMTWQKIAPMLLLSYCLNMNLIYIIIMISIFIGSLGGINQTSLRKLMAYSSINHLGWMLSSFYISNSFWMIYFFMYSFLSLSIISLFMHLNIFYMSQTYTLLNNSPVIKFLVFCNFLSLGGLPPFLGFLPKWLIIQNLITSNLFLISFMTMMTLITLFFYIRISYSAFMLNYSETKWMMKINLNMNFNLHWIIVLNFVSLMGLSLVLFLFYIF</sequence>
<evidence type="ECO:0000256" key="18">
    <source>
        <dbReference type="RuleBase" id="RU003403"/>
    </source>
</evidence>
<dbReference type="Pfam" id="PF00361">
    <property type="entry name" value="Proton_antipo_M"/>
    <property type="match status" value="1"/>
</dbReference>
<keyword evidence="16 18" id="KW-0472">Membrane</keyword>
<feature type="domain" description="NADH dehydrogenase subunit 2 C-terminal" evidence="20">
    <location>
        <begin position="286"/>
        <end position="336"/>
    </location>
</feature>
<comment type="similarity">
    <text evidence="3 18">Belongs to the complex I subunit 2 family.</text>
</comment>
<geneLocation type="mitochondrion" evidence="21"/>
<dbReference type="Pfam" id="PF06444">
    <property type="entry name" value="NADH_dehy_S2_C"/>
    <property type="match status" value="1"/>
</dbReference>
<feature type="transmembrane region" description="Helical" evidence="18">
    <location>
        <begin position="93"/>
        <end position="115"/>
    </location>
</feature>
<keyword evidence="12 18" id="KW-1133">Transmembrane helix</keyword>
<gene>
    <name evidence="21" type="primary">ND2</name>
</gene>
<evidence type="ECO:0000256" key="6">
    <source>
        <dbReference type="ARBA" id="ARBA00022448"/>
    </source>
</evidence>
<keyword evidence="10 18" id="KW-1278">Translocase</keyword>
<dbReference type="GO" id="GO:0005743">
    <property type="term" value="C:mitochondrial inner membrane"/>
    <property type="evidence" value="ECO:0007669"/>
    <property type="project" value="UniProtKB-SubCell"/>
</dbReference>
<evidence type="ECO:0000259" key="19">
    <source>
        <dbReference type="Pfam" id="PF00361"/>
    </source>
</evidence>
<dbReference type="InterPro" id="IPR010933">
    <property type="entry name" value="NADH_DH_su2_C"/>
</dbReference>
<evidence type="ECO:0000256" key="15">
    <source>
        <dbReference type="ARBA" id="ARBA00023128"/>
    </source>
</evidence>
<accession>A0A1S5QY73</accession>
<evidence type="ECO:0000256" key="17">
    <source>
        <dbReference type="ARBA" id="ARBA00049551"/>
    </source>
</evidence>
<dbReference type="EMBL" id="KT425074">
    <property type="protein sequence ID" value="AMW67852.1"/>
    <property type="molecule type" value="Genomic_DNA"/>
</dbReference>
<keyword evidence="9 18" id="KW-0999">Mitochondrion inner membrane</keyword>